<keyword evidence="5" id="KW-0812">Transmembrane</keyword>
<dbReference type="Pfam" id="PF00672">
    <property type="entry name" value="HAMP"/>
    <property type="match status" value="1"/>
</dbReference>
<dbReference type="PROSITE" id="PS50111">
    <property type="entry name" value="CHEMOTAXIS_TRANSDUC_2"/>
    <property type="match status" value="1"/>
</dbReference>
<keyword evidence="5" id="KW-1133">Transmembrane helix</keyword>
<evidence type="ECO:0000313" key="9">
    <source>
        <dbReference type="Proteomes" id="UP000197468"/>
    </source>
</evidence>
<dbReference type="GO" id="GO:0007165">
    <property type="term" value="P:signal transduction"/>
    <property type="evidence" value="ECO:0007669"/>
    <property type="project" value="UniProtKB-KW"/>
</dbReference>
<dbReference type="EMBL" id="NIOF01000006">
    <property type="protein sequence ID" value="OWQ88921.1"/>
    <property type="molecule type" value="Genomic_DNA"/>
</dbReference>
<evidence type="ECO:0000313" key="8">
    <source>
        <dbReference type="EMBL" id="OWQ88921.1"/>
    </source>
</evidence>
<keyword evidence="5" id="KW-0472">Membrane</keyword>
<feature type="transmembrane region" description="Helical" evidence="5">
    <location>
        <begin position="31"/>
        <end position="50"/>
    </location>
</feature>
<keyword evidence="9" id="KW-1185">Reference proteome</keyword>
<proteinExistence type="inferred from homology"/>
<keyword evidence="2" id="KW-0488">Methylation</keyword>
<feature type="domain" description="HAMP" evidence="7">
    <location>
        <begin position="344"/>
        <end position="396"/>
    </location>
</feature>
<evidence type="ECO:0000256" key="1">
    <source>
        <dbReference type="ARBA" id="ARBA00004370"/>
    </source>
</evidence>
<evidence type="ECO:0000259" key="6">
    <source>
        <dbReference type="PROSITE" id="PS50111"/>
    </source>
</evidence>
<dbReference type="OrthoDB" id="343520at2"/>
<reference evidence="8 9" key="1">
    <citation type="journal article" date="2008" name="Int. J. Syst. Evol. Microbiol.">
        <title>Description of Roseateles aquatilis sp. nov. and Roseateles terrae sp. nov., in the class Betaproteobacteria, and emended description of the genus Roseateles.</title>
        <authorList>
            <person name="Gomila M."/>
            <person name="Bowien B."/>
            <person name="Falsen E."/>
            <person name="Moore E.R."/>
            <person name="Lalucat J."/>
        </authorList>
    </citation>
    <scope>NUCLEOTIDE SEQUENCE [LARGE SCALE GENOMIC DNA]</scope>
    <source>
        <strain evidence="8 9">CCUG 48205</strain>
    </source>
</reference>
<dbReference type="SMART" id="SM00304">
    <property type="entry name" value="HAMP"/>
    <property type="match status" value="1"/>
</dbReference>
<evidence type="ECO:0008006" key="10">
    <source>
        <dbReference type="Google" id="ProtNLM"/>
    </source>
</evidence>
<dbReference type="SUPFAM" id="SSF58104">
    <property type="entry name" value="Methyl-accepting chemotaxis protein (MCP) signaling domain"/>
    <property type="match status" value="1"/>
</dbReference>
<gene>
    <name evidence="8" type="ORF">CDN99_15745</name>
</gene>
<dbReference type="AlphaFoldDB" id="A0A246J8L9"/>
<dbReference type="InterPro" id="IPR003660">
    <property type="entry name" value="HAMP_dom"/>
</dbReference>
<keyword evidence="4" id="KW-0807">Transducer</keyword>
<accession>A0A246J8L9</accession>
<dbReference type="Pfam" id="PF00015">
    <property type="entry name" value="MCPsignal"/>
    <property type="match status" value="1"/>
</dbReference>
<sequence>MDGGGADFFRFHGVWAPGVRLFRRINFASKASIVSAVFLVPLLVLLAAYLKNVHHTLVFAEEERAGIELLQVADPWLIEVQKQRRLVLSGVAPSVDVAAIDAAAKPVKELVAQHHAGLDAGPALATALKAHEALVAALAQGNDARRAAAPIQAYVAALQSMRQTVLDVSNLSLDPEQATYYVMAVSTTVASDVIESVSRTRGLSGYAAREGASVRSLQELYAVWADGYGKLHGIADQLERAAQAEPSLKGRLSATEAVDATGAFYTASEKAWFEGSFDAQVQGLQDSGQRAVDVLRKFSADGMRVLDELLKQRIDGTTRVRNLTLLVVALSLTLVLYLFYSFYRVMSGGLSEVERHLKQMTDGDLTTSPRPWGRDEAARLMLTLAEMQQALRGIVSEVRSASDGLVNAGGEIATASADLSQRSEQAAANLEESAAAMEQIATTVRNTAESTTAAAQLAGDNSTSAEAGGRTITQVVEMMQGVQASSYRIADIIGVIDGIAFQTNILALNAAVEAARAGEQGRGFAVVAGEVRTLAQRSAQAAKEIKQLITDSGERVDAGGRVVGQAGDQMGQLLRTAERMKGLMDEVLNGTSEQTAGIKLVSESLQNLDQQTQQNAALVEQTAAAATALREQAVGLAGRVAKFKLPG</sequence>
<dbReference type="GO" id="GO:0005886">
    <property type="term" value="C:plasma membrane"/>
    <property type="evidence" value="ECO:0007669"/>
    <property type="project" value="TreeGrafter"/>
</dbReference>
<dbReference type="PANTHER" id="PTHR43531">
    <property type="entry name" value="PROTEIN ICFG"/>
    <property type="match status" value="1"/>
</dbReference>
<dbReference type="SMART" id="SM00283">
    <property type="entry name" value="MA"/>
    <property type="match status" value="1"/>
</dbReference>
<dbReference type="GO" id="GO:0006935">
    <property type="term" value="P:chemotaxis"/>
    <property type="evidence" value="ECO:0007669"/>
    <property type="project" value="TreeGrafter"/>
</dbReference>
<dbReference type="InterPro" id="IPR004089">
    <property type="entry name" value="MCPsignal_dom"/>
</dbReference>
<feature type="domain" description="Methyl-accepting transducer" evidence="6">
    <location>
        <begin position="401"/>
        <end position="630"/>
    </location>
</feature>
<organism evidence="8 9">
    <name type="scientific">Roseateles aquatilis</name>
    <dbReference type="NCBI Taxonomy" id="431061"/>
    <lineage>
        <taxon>Bacteria</taxon>
        <taxon>Pseudomonadati</taxon>
        <taxon>Pseudomonadota</taxon>
        <taxon>Betaproteobacteria</taxon>
        <taxon>Burkholderiales</taxon>
        <taxon>Sphaerotilaceae</taxon>
        <taxon>Roseateles</taxon>
    </lineage>
</organism>
<dbReference type="CDD" id="cd11386">
    <property type="entry name" value="MCP_signal"/>
    <property type="match status" value="1"/>
</dbReference>
<dbReference type="Gene3D" id="1.10.287.950">
    <property type="entry name" value="Methyl-accepting chemotaxis protein"/>
    <property type="match status" value="1"/>
</dbReference>
<dbReference type="Proteomes" id="UP000197468">
    <property type="component" value="Unassembled WGS sequence"/>
</dbReference>
<comment type="similarity">
    <text evidence="3">Belongs to the methyl-accepting chemotaxis (MCP) protein family.</text>
</comment>
<dbReference type="InterPro" id="IPR051310">
    <property type="entry name" value="MCP_chemotaxis"/>
</dbReference>
<dbReference type="PROSITE" id="PS50885">
    <property type="entry name" value="HAMP"/>
    <property type="match status" value="1"/>
</dbReference>
<evidence type="ECO:0000256" key="5">
    <source>
        <dbReference type="SAM" id="Phobius"/>
    </source>
</evidence>
<evidence type="ECO:0000256" key="4">
    <source>
        <dbReference type="PROSITE-ProRule" id="PRU00284"/>
    </source>
</evidence>
<feature type="transmembrane region" description="Helical" evidence="5">
    <location>
        <begin position="323"/>
        <end position="343"/>
    </location>
</feature>
<dbReference type="FunFam" id="1.10.287.950:FF:000001">
    <property type="entry name" value="Methyl-accepting chemotaxis sensory transducer"/>
    <property type="match status" value="1"/>
</dbReference>
<evidence type="ECO:0000259" key="7">
    <source>
        <dbReference type="PROSITE" id="PS50885"/>
    </source>
</evidence>
<evidence type="ECO:0000256" key="2">
    <source>
        <dbReference type="ARBA" id="ARBA00022481"/>
    </source>
</evidence>
<protein>
    <recommendedName>
        <fullName evidence="10">Methyl-accepting chemotaxis protein</fullName>
    </recommendedName>
</protein>
<dbReference type="PANTHER" id="PTHR43531:SF14">
    <property type="entry name" value="METHYL-ACCEPTING CHEMOTAXIS PROTEIN I-RELATED"/>
    <property type="match status" value="1"/>
</dbReference>
<evidence type="ECO:0000256" key="3">
    <source>
        <dbReference type="ARBA" id="ARBA00029447"/>
    </source>
</evidence>
<dbReference type="GO" id="GO:0004888">
    <property type="term" value="F:transmembrane signaling receptor activity"/>
    <property type="evidence" value="ECO:0007669"/>
    <property type="project" value="TreeGrafter"/>
</dbReference>
<comment type="subcellular location">
    <subcellularLocation>
        <location evidence="1">Membrane</location>
    </subcellularLocation>
</comment>
<name>A0A246J8L9_9BURK</name>
<comment type="caution">
    <text evidence="8">The sequence shown here is derived from an EMBL/GenBank/DDBJ whole genome shotgun (WGS) entry which is preliminary data.</text>
</comment>